<protein>
    <submittedName>
        <fullName evidence="1">Uncharacterized protein</fullName>
    </submittedName>
</protein>
<reference evidence="1" key="1">
    <citation type="submission" date="2021-03" db="EMBL/GenBank/DDBJ databases">
        <title>Genomic Encyclopedia of Type Strains, Phase IV (KMG-IV): sequencing the most valuable type-strain genomes for metagenomic binning, comparative biology and taxonomic classification.</title>
        <authorList>
            <person name="Goeker M."/>
        </authorList>
    </citation>
    <scope>NUCLEOTIDE SEQUENCE</scope>
    <source>
        <strain evidence="1">DSM 107338</strain>
    </source>
</reference>
<evidence type="ECO:0000313" key="2">
    <source>
        <dbReference type="Proteomes" id="UP001138793"/>
    </source>
</evidence>
<keyword evidence="2" id="KW-1185">Reference proteome</keyword>
<name>A0A9X0YSV0_9BACI</name>
<evidence type="ECO:0000313" key="1">
    <source>
        <dbReference type="EMBL" id="MBP2078019.1"/>
    </source>
</evidence>
<dbReference type="EMBL" id="JAGGMB010000006">
    <property type="protein sequence ID" value="MBP2078019.1"/>
    <property type="molecule type" value="Genomic_DNA"/>
</dbReference>
<gene>
    <name evidence="1" type="ORF">J2Z64_002274</name>
</gene>
<accession>A0A9X0YSV0</accession>
<dbReference type="AlphaFoldDB" id="A0A9X0YSV0"/>
<sequence length="69" mass="7908">MYRYVLNLNVQSNGDYEVHKEGCYKFPITNIKELGNHLNSESAIKAAEAEYPHLSIDECIHCAKPCHTR</sequence>
<dbReference type="OrthoDB" id="47198at2"/>
<comment type="caution">
    <text evidence="1">The sequence shown here is derived from an EMBL/GenBank/DDBJ whole genome shotgun (WGS) entry which is preliminary data.</text>
</comment>
<dbReference type="Proteomes" id="UP001138793">
    <property type="component" value="Unassembled WGS sequence"/>
</dbReference>
<proteinExistence type="predicted"/>
<organism evidence="1 2">
    <name type="scientific">Oceanobacillus polygoni</name>
    <dbReference type="NCBI Taxonomy" id="1235259"/>
    <lineage>
        <taxon>Bacteria</taxon>
        <taxon>Bacillati</taxon>
        <taxon>Bacillota</taxon>
        <taxon>Bacilli</taxon>
        <taxon>Bacillales</taxon>
        <taxon>Bacillaceae</taxon>
        <taxon>Oceanobacillus</taxon>
    </lineage>
</organism>